<accession>A0A0E9SQ18</accession>
<protein>
    <submittedName>
        <fullName evidence="1">Uncharacterized protein</fullName>
    </submittedName>
</protein>
<dbReference type="AlphaFoldDB" id="A0A0E9SQ18"/>
<name>A0A0E9SQ18_ANGAN</name>
<dbReference type="EMBL" id="GBXM01065944">
    <property type="protein sequence ID" value="JAH42633.1"/>
    <property type="molecule type" value="Transcribed_RNA"/>
</dbReference>
<organism evidence="1">
    <name type="scientific">Anguilla anguilla</name>
    <name type="common">European freshwater eel</name>
    <name type="synonym">Muraena anguilla</name>
    <dbReference type="NCBI Taxonomy" id="7936"/>
    <lineage>
        <taxon>Eukaryota</taxon>
        <taxon>Metazoa</taxon>
        <taxon>Chordata</taxon>
        <taxon>Craniata</taxon>
        <taxon>Vertebrata</taxon>
        <taxon>Euteleostomi</taxon>
        <taxon>Actinopterygii</taxon>
        <taxon>Neopterygii</taxon>
        <taxon>Teleostei</taxon>
        <taxon>Anguilliformes</taxon>
        <taxon>Anguillidae</taxon>
        <taxon>Anguilla</taxon>
    </lineage>
</organism>
<evidence type="ECO:0000313" key="1">
    <source>
        <dbReference type="EMBL" id="JAH42633.1"/>
    </source>
</evidence>
<proteinExistence type="predicted"/>
<sequence length="45" mass="4882">MGNETFVDLATGRSAVFLSWFCVPVCPSVLGRQMSVLLFVSCLPC</sequence>
<reference evidence="1" key="1">
    <citation type="submission" date="2014-11" db="EMBL/GenBank/DDBJ databases">
        <authorList>
            <person name="Amaro Gonzalez C."/>
        </authorList>
    </citation>
    <scope>NUCLEOTIDE SEQUENCE</scope>
</reference>
<reference evidence="1" key="2">
    <citation type="journal article" date="2015" name="Fish Shellfish Immunol.">
        <title>Early steps in the European eel (Anguilla anguilla)-Vibrio vulnificus interaction in the gills: Role of the RtxA13 toxin.</title>
        <authorList>
            <person name="Callol A."/>
            <person name="Pajuelo D."/>
            <person name="Ebbesson L."/>
            <person name="Teles M."/>
            <person name="MacKenzie S."/>
            <person name="Amaro C."/>
        </authorList>
    </citation>
    <scope>NUCLEOTIDE SEQUENCE</scope>
</reference>